<reference evidence="1 2" key="1">
    <citation type="submission" date="2013-01" db="EMBL/GenBank/DDBJ databases">
        <authorList>
            <person name="Bench S."/>
        </authorList>
    </citation>
    <scope>NUCLEOTIDE SEQUENCE [LARGE SCALE GENOMIC DNA]</scope>
    <source>
        <strain evidence="1 2">WH 0005</strain>
    </source>
</reference>
<evidence type="ECO:0000313" key="2">
    <source>
        <dbReference type="Proteomes" id="UP000017981"/>
    </source>
</evidence>
<accession>T2ISM9</accession>
<dbReference type="Proteomes" id="UP000017981">
    <property type="component" value="Unassembled WGS sequence"/>
</dbReference>
<dbReference type="AlphaFoldDB" id="T2ISM9"/>
<name>T2ISM9_CROWT</name>
<organism evidence="1 2">
    <name type="scientific">Crocosphaera watsonii WH 0005</name>
    <dbReference type="NCBI Taxonomy" id="423472"/>
    <lineage>
        <taxon>Bacteria</taxon>
        <taxon>Bacillati</taxon>
        <taxon>Cyanobacteriota</taxon>
        <taxon>Cyanophyceae</taxon>
        <taxon>Oscillatoriophycideae</taxon>
        <taxon>Chroococcales</taxon>
        <taxon>Aphanothecaceae</taxon>
        <taxon>Crocosphaera</taxon>
    </lineage>
</organism>
<proteinExistence type="predicted"/>
<reference evidence="1 2" key="2">
    <citation type="submission" date="2013-09" db="EMBL/GenBank/DDBJ databases">
        <title>Whole genome comparison of six Crocosphaera watsonii strains with differing phenotypes.</title>
        <authorList>
            <person name="Bench S.R."/>
            <person name="Heller P."/>
            <person name="Frank I."/>
            <person name="Arciniega M."/>
            <person name="Shilova I.N."/>
            <person name="Zehr J.P."/>
        </authorList>
    </citation>
    <scope>NUCLEOTIDE SEQUENCE [LARGE SCALE GENOMIC DNA]</scope>
    <source>
        <strain evidence="1 2">WH 0005</strain>
    </source>
</reference>
<dbReference type="EMBL" id="CAQL01000301">
    <property type="protein sequence ID" value="CCQ55160.1"/>
    <property type="molecule type" value="Genomic_DNA"/>
</dbReference>
<comment type="caution">
    <text evidence="1">The sequence shown here is derived from an EMBL/GenBank/DDBJ whole genome shotgun (WGS) entry which is preliminary data.</text>
</comment>
<protein>
    <submittedName>
        <fullName evidence="1">Uncharacterized protein</fullName>
    </submittedName>
</protein>
<evidence type="ECO:0000313" key="1">
    <source>
        <dbReference type="EMBL" id="CCQ55160.1"/>
    </source>
</evidence>
<gene>
    <name evidence="1" type="ORF">CWATWH0005_1912</name>
</gene>
<sequence length="49" mass="5716">MEIFFNQINSRHLVAMSTTKKSNFINLIHHLSPITELKETVVNSLKPRH</sequence>